<feature type="chain" id="PRO_5019195837" evidence="2">
    <location>
        <begin position="24"/>
        <end position="265"/>
    </location>
</feature>
<feature type="region of interest" description="Disordered" evidence="1">
    <location>
        <begin position="129"/>
        <end position="204"/>
    </location>
</feature>
<accession>A0A423X2W6</accession>
<organism evidence="3 4">
    <name type="scientific">Cytospora schulzeri</name>
    <dbReference type="NCBI Taxonomy" id="448051"/>
    <lineage>
        <taxon>Eukaryota</taxon>
        <taxon>Fungi</taxon>
        <taxon>Dikarya</taxon>
        <taxon>Ascomycota</taxon>
        <taxon>Pezizomycotina</taxon>
        <taxon>Sordariomycetes</taxon>
        <taxon>Sordariomycetidae</taxon>
        <taxon>Diaporthales</taxon>
        <taxon>Cytosporaceae</taxon>
        <taxon>Cytospora</taxon>
    </lineage>
</organism>
<evidence type="ECO:0000313" key="3">
    <source>
        <dbReference type="EMBL" id="ROW10233.1"/>
    </source>
</evidence>
<comment type="caution">
    <text evidence="3">The sequence shown here is derived from an EMBL/GenBank/DDBJ whole genome shotgun (WGS) entry which is preliminary data.</text>
</comment>
<keyword evidence="2" id="KW-0732">Signal</keyword>
<evidence type="ECO:0000256" key="1">
    <source>
        <dbReference type="SAM" id="MobiDB-lite"/>
    </source>
</evidence>
<feature type="compositionally biased region" description="Polar residues" evidence="1">
    <location>
        <begin position="169"/>
        <end position="183"/>
    </location>
</feature>
<feature type="signal peptide" evidence="2">
    <location>
        <begin position="1"/>
        <end position="23"/>
    </location>
</feature>
<dbReference type="AlphaFoldDB" id="A0A423X2W6"/>
<reference evidence="3 4" key="1">
    <citation type="submission" date="2015-09" db="EMBL/GenBank/DDBJ databases">
        <title>Host preference determinants of Valsa canker pathogens revealed by comparative genomics.</title>
        <authorList>
            <person name="Yin Z."/>
            <person name="Huang L."/>
        </authorList>
    </citation>
    <scope>NUCLEOTIDE SEQUENCE [LARGE SCALE GENOMIC DNA]</scope>
    <source>
        <strain evidence="3 4">03-1</strain>
    </source>
</reference>
<evidence type="ECO:0000256" key="2">
    <source>
        <dbReference type="SAM" id="SignalP"/>
    </source>
</evidence>
<name>A0A423X2W6_9PEZI</name>
<dbReference type="OrthoDB" id="10544432at2759"/>
<sequence>MWAAALRVGLPSLVVFLVSVAAARPEHDVELDARSALPQPSWKDVGLLPFGGLSNAEENDEIDRPVPRTSTVLEVADAASTNAQTGYWSHVYPLSLAPVSHIAPSLGIATPSSGHVIKMGDSELALTTASGGSYDTTSSSSEYSTSSHTYGGGSSSFSLTSSGGGYTSKPRTSLISRDTTSRTNTHESSSRHLTSSSKKRSTKTPVSVITTLAITTTTSTSTKVVLTNLSMPAGMSLTTATVLNGTAGLSTSFTLMNTFSTNGSA</sequence>
<gene>
    <name evidence="3" type="ORF">VMCG_01675</name>
</gene>
<evidence type="ECO:0000313" key="4">
    <source>
        <dbReference type="Proteomes" id="UP000283895"/>
    </source>
</evidence>
<keyword evidence="4" id="KW-1185">Reference proteome</keyword>
<dbReference type="Proteomes" id="UP000283895">
    <property type="component" value="Unassembled WGS sequence"/>
</dbReference>
<dbReference type="EMBL" id="LKEA01000003">
    <property type="protein sequence ID" value="ROW10233.1"/>
    <property type="molecule type" value="Genomic_DNA"/>
</dbReference>
<feature type="compositionally biased region" description="Low complexity" evidence="1">
    <location>
        <begin position="129"/>
        <end position="161"/>
    </location>
</feature>
<proteinExistence type="predicted"/>
<protein>
    <submittedName>
        <fullName evidence="3">Uncharacterized protein</fullName>
    </submittedName>
</protein>